<evidence type="ECO:0000313" key="4">
    <source>
        <dbReference type="EMBL" id="QCQ22855.1"/>
    </source>
</evidence>
<dbReference type="SUPFAM" id="SSF56601">
    <property type="entry name" value="beta-lactamase/transpeptidase-like"/>
    <property type="match status" value="1"/>
</dbReference>
<dbReference type="EMBL" id="CP040098">
    <property type="protein sequence ID" value="QCQ22855.1"/>
    <property type="molecule type" value="Genomic_DNA"/>
</dbReference>
<gene>
    <name evidence="4" type="ORF">FDQ92_12140</name>
</gene>
<evidence type="ECO:0000256" key="1">
    <source>
        <dbReference type="ARBA" id="ARBA00022801"/>
    </source>
</evidence>
<reference evidence="4 5" key="1">
    <citation type="submission" date="2019-05" db="EMBL/GenBank/DDBJ databases">
        <title>The Complete Genome Sequence of the n-alkane-degrading Desulfoglaeba alkanexedens ALDC reveals multiple alkylsuccinate synthase gene clusters.</title>
        <authorList>
            <person name="Callaghan A.V."/>
            <person name="Davidova I.A."/>
            <person name="Duncan K.E."/>
            <person name="Morris B."/>
            <person name="McInerney M.J."/>
        </authorList>
    </citation>
    <scope>NUCLEOTIDE SEQUENCE [LARGE SCALE GENOMIC DNA]</scope>
    <source>
        <strain evidence="4 5">ALDC</strain>
    </source>
</reference>
<dbReference type="GO" id="GO:0016787">
    <property type="term" value="F:hydrolase activity"/>
    <property type="evidence" value="ECO:0007669"/>
    <property type="project" value="UniProtKB-KW"/>
</dbReference>
<sequence>MIPMPNSLDRLFDDALHRGLFSAASLLVAGPSGIAFERTWGTTRRGGPPVTPETGFDLASLTKPMATASLYLWETAAGRLDLEDPLARFFPRRLLSRSTADIRLRHLLSHSSGLPAYRPYFRELIHAPPETRRERLACCILSEETEAPPGRRSRYSDLGYILLGFILEDCGGRSLDDAASEFFRIAGCRDQLGYRQFPPPERAESVPERARNERDRWVATEQCSWRNRLLQGEVHDENAFCLGGVAGHAGLFGTARSVWLWLARLWRWYRGEGAGAGSLGDGMRRFWTRQTTREDNRWTLGFDTPSDTGSSTGGRFSERTVGHLGFTGTSFWLDLEQEIAVILLTNRVHPSRYDERIRTFRPLVHDSVMAAWNADRPAHARPETAKSPATDGGIFRTSRAEP</sequence>
<feature type="region of interest" description="Disordered" evidence="2">
    <location>
        <begin position="375"/>
        <end position="402"/>
    </location>
</feature>
<dbReference type="Pfam" id="PF00144">
    <property type="entry name" value="Beta-lactamase"/>
    <property type="match status" value="1"/>
</dbReference>
<dbReference type="OrthoDB" id="9809635at2"/>
<accession>A0A4P8L6U0</accession>
<feature type="domain" description="Beta-lactamase-related" evidence="3">
    <location>
        <begin position="8"/>
        <end position="359"/>
    </location>
</feature>
<dbReference type="InterPro" id="IPR050789">
    <property type="entry name" value="Diverse_Enzym_Activities"/>
</dbReference>
<organism evidence="4 5">
    <name type="scientific">Desulfoglaeba alkanexedens ALDC</name>
    <dbReference type="NCBI Taxonomy" id="980445"/>
    <lineage>
        <taxon>Bacteria</taxon>
        <taxon>Pseudomonadati</taxon>
        <taxon>Thermodesulfobacteriota</taxon>
        <taxon>Syntrophobacteria</taxon>
        <taxon>Syntrophobacterales</taxon>
        <taxon>Syntrophobacteraceae</taxon>
        <taxon>Desulfoglaeba</taxon>
    </lineage>
</organism>
<keyword evidence="5" id="KW-1185">Reference proteome</keyword>
<evidence type="ECO:0000256" key="2">
    <source>
        <dbReference type="SAM" id="MobiDB-lite"/>
    </source>
</evidence>
<keyword evidence="1" id="KW-0378">Hydrolase</keyword>
<dbReference type="AlphaFoldDB" id="A0A4P8L6U0"/>
<dbReference type="PANTHER" id="PTHR43283">
    <property type="entry name" value="BETA-LACTAMASE-RELATED"/>
    <property type="match status" value="1"/>
</dbReference>
<reference evidence="4 5" key="2">
    <citation type="submission" date="2019-05" db="EMBL/GenBank/DDBJ databases">
        <authorList>
            <person name="Suflita J.M."/>
            <person name="Marks C.R."/>
        </authorList>
    </citation>
    <scope>NUCLEOTIDE SEQUENCE [LARGE SCALE GENOMIC DNA]</scope>
    <source>
        <strain evidence="4 5">ALDC</strain>
    </source>
</reference>
<proteinExistence type="predicted"/>
<dbReference type="PANTHER" id="PTHR43283:SF11">
    <property type="entry name" value="BETA-LACTAMASE-RELATED DOMAIN-CONTAINING PROTEIN"/>
    <property type="match status" value="1"/>
</dbReference>
<dbReference type="InterPro" id="IPR001466">
    <property type="entry name" value="Beta-lactam-related"/>
</dbReference>
<protein>
    <submittedName>
        <fullName evidence="4">Beta-lactamase family protein</fullName>
    </submittedName>
</protein>
<dbReference type="InterPro" id="IPR012338">
    <property type="entry name" value="Beta-lactam/transpept-like"/>
</dbReference>
<evidence type="ECO:0000259" key="3">
    <source>
        <dbReference type="Pfam" id="PF00144"/>
    </source>
</evidence>
<name>A0A4P8L6U0_9BACT</name>
<evidence type="ECO:0000313" key="5">
    <source>
        <dbReference type="Proteomes" id="UP000298602"/>
    </source>
</evidence>
<dbReference type="KEGG" id="dax:FDQ92_12140"/>
<dbReference type="Proteomes" id="UP000298602">
    <property type="component" value="Chromosome"/>
</dbReference>
<dbReference type="Gene3D" id="3.40.710.10">
    <property type="entry name" value="DD-peptidase/beta-lactamase superfamily"/>
    <property type="match status" value="1"/>
</dbReference>